<feature type="signal peptide" evidence="8">
    <location>
        <begin position="1"/>
        <end position="19"/>
    </location>
</feature>
<keyword evidence="4" id="KW-0564">Palmitate</keyword>
<dbReference type="RefSeq" id="WP_090775169.1">
    <property type="nucleotide sequence ID" value="NZ_FMYM01000004.1"/>
</dbReference>
<dbReference type="AlphaFoldDB" id="A0A1G6HKH9"/>
<dbReference type="PANTHER" id="PTHR30429:SF0">
    <property type="entry name" value="METHIONINE-BINDING LIPOPROTEIN METQ"/>
    <property type="match status" value="1"/>
</dbReference>
<keyword evidence="2 8" id="KW-0732">Signal</keyword>
<dbReference type="Pfam" id="PF03180">
    <property type="entry name" value="Lipoprotein_9"/>
    <property type="match status" value="1"/>
</dbReference>
<evidence type="ECO:0000256" key="5">
    <source>
        <dbReference type="ARBA" id="ARBA00023288"/>
    </source>
</evidence>
<dbReference type="SUPFAM" id="SSF53850">
    <property type="entry name" value="Periplasmic binding protein-like II"/>
    <property type="match status" value="1"/>
</dbReference>
<proteinExistence type="inferred from homology"/>
<dbReference type="PIRSF" id="PIRSF002854">
    <property type="entry name" value="MetQ"/>
    <property type="match status" value="1"/>
</dbReference>
<evidence type="ECO:0000313" key="9">
    <source>
        <dbReference type="EMBL" id="SDB94608.1"/>
    </source>
</evidence>
<feature type="chain" id="PRO_5039518236" description="Lipoprotein" evidence="8">
    <location>
        <begin position="20"/>
        <end position="272"/>
    </location>
</feature>
<dbReference type="PANTHER" id="PTHR30429">
    <property type="entry name" value="D-METHIONINE-BINDING LIPOPROTEIN METQ"/>
    <property type="match status" value="1"/>
</dbReference>
<feature type="lipid moiety-binding region" description="S-diacylglycerol cysteine" evidence="7">
    <location>
        <position position="20"/>
    </location>
</feature>
<gene>
    <name evidence="9" type="ORF">SAMN05421737_10432</name>
</gene>
<organism evidence="9 10">
    <name type="scientific">Shouchella lonarensis</name>
    <dbReference type="NCBI Taxonomy" id="1464122"/>
    <lineage>
        <taxon>Bacteria</taxon>
        <taxon>Bacillati</taxon>
        <taxon>Bacillota</taxon>
        <taxon>Bacilli</taxon>
        <taxon>Bacillales</taxon>
        <taxon>Bacillaceae</taxon>
        <taxon>Shouchella</taxon>
    </lineage>
</organism>
<comment type="similarity">
    <text evidence="6">Belongs to the nlpA lipoprotein family.</text>
</comment>
<dbReference type="STRING" id="1464122.SAMN05421737_10432"/>
<evidence type="ECO:0000256" key="8">
    <source>
        <dbReference type="SAM" id="SignalP"/>
    </source>
</evidence>
<sequence>MKKWLLGLGVFAASTGLVACGNSGEKDGSKVTVGASNVPHAEILEEAKPLLKEKGFDLEIKVFDDYILPNRALQDEEIDANFFQHRPYLDQQIADHGYDFVEVGAVHLEPIGLYSQDYDKLDELPDGATVLMSNSVSDYGRILSLLQEAGLITLKDGVPAVEATEADIVENPKNIRIDAGPNPEMLPQAYQSNEADVVAINSNFAMGAGISPVEEAIYLEAGDESNPYANIVVTRKDSADDEAVKALISVLDSDEIKAFIDEKYAGAVIAVD</sequence>
<comment type="subcellular location">
    <subcellularLocation>
        <location evidence="1">Membrane</location>
        <topology evidence="1">Lipid-anchor</topology>
    </subcellularLocation>
</comment>
<protein>
    <recommendedName>
        <fullName evidence="6">Lipoprotein</fullName>
    </recommendedName>
</protein>
<evidence type="ECO:0000256" key="4">
    <source>
        <dbReference type="ARBA" id="ARBA00023139"/>
    </source>
</evidence>
<dbReference type="PROSITE" id="PS51257">
    <property type="entry name" value="PROKAR_LIPOPROTEIN"/>
    <property type="match status" value="1"/>
</dbReference>
<dbReference type="OrthoDB" id="9812878at2"/>
<dbReference type="EMBL" id="FMYM01000004">
    <property type="protein sequence ID" value="SDB94608.1"/>
    <property type="molecule type" value="Genomic_DNA"/>
</dbReference>
<evidence type="ECO:0000256" key="2">
    <source>
        <dbReference type="ARBA" id="ARBA00022729"/>
    </source>
</evidence>
<evidence type="ECO:0000313" key="10">
    <source>
        <dbReference type="Proteomes" id="UP000242662"/>
    </source>
</evidence>
<dbReference type="Gene3D" id="3.40.190.10">
    <property type="entry name" value="Periplasmic binding protein-like II"/>
    <property type="match status" value="2"/>
</dbReference>
<evidence type="ECO:0000256" key="3">
    <source>
        <dbReference type="ARBA" id="ARBA00023136"/>
    </source>
</evidence>
<evidence type="ECO:0000256" key="1">
    <source>
        <dbReference type="ARBA" id="ARBA00004635"/>
    </source>
</evidence>
<keyword evidence="5 6" id="KW-0449">Lipoprotein</keyword>
<reference evidence="10" key="1">
    <citation type="submission" date="2016-09" db="EMBL/GenBank/DDBJ databases">
        <authorList>
            <person name="Varghese N."/>
            <person name="Submissions S."/>
        </authorList>
    </citation>
    <scope>NUCLEOTIDE SEQUENCE [LARGE SCALE GENOMIC DNA]</scope>
    <source>
        <strain evidence="10">25nlg</strain>
    </source>
</reference>
<keyword evidence="10" id="KW-1185">Reference proteome</keyword>
<dbReference type="Proteomes" id="UP000242662">
    <property type="component" value="Unassembled WGS sequence"/>
</dbReference>
<name>A0A1G6HKH9_9BACI</name>
<accession>A0A1G6HKH9</accession>
<evidence type="ECO:0000256" key="7">
    <source>
        <dbReference type="PIRSR" id="PIRSR002854-1"/>
    </source>
</evidence>
<dbReference type="InterPro" id="IPR004872">
    <property type="entry name" value="Lipoprotein_NlpA"/>
</dbReference>
<evidence type="ECO:0000256" key="6">
    <source>
        <dbReference type="PIRNR" id="PIRNR002854"/>
    </source>
</evidence>
<keyword evidence="3" id="KW-0472">Membrane</keyword>
<dbReference type="GO" id="GO:0016020">
    <property type="term" value="C:membrane"/>
    <property type="evidence" value="ECO:0007669"/>
    <property type="project" value="UniProtKB-SubCell"/>
</dbReference>